<proteinExistence type="predicted"/>
<dbReference type="EMBL" id="AAVO02000013">
    <property type="protein sequence ID" value="EDM86653.1"/>
    <property type="molecule type" value="Genomic_DNA"/>
</dbReference>
<accession>A5ZUW8</accession>
<reference evidence="1 2" key="2">
    <citation type="submission" date="2007-04" db="EMBL/GenBank/DDBJ databases">
        <title>Draft genome sequence of Ruminococcus obeum (ATCC 29174).</title>
        <authorList>
            <person name="Sudarsanam P."/>
            <person name="Ley R."/>
            <person name="Guruge J."/>
            <person name="Turnbaugh P.J."/>
            <person name="Mahowald M."/>
            <person name="Liep D."/>
            <person name="Gordon J."/>
        </authorList>
    </citation>
    <scope>NUCLEOTIDE SEQUENCE [LARGE SCALE GENOMIC DNA]</scope>
    <source>
        <strain evidence="1 2">ATCC 29174</strain>
    </source>
</reference>
<evidence type="ECO:0000313" key="2">
    <source>
        <dbReference type="Proteomes" id="UP000006002"/>
    </source>
</evidence>
<reference evidence="1 2" key="1">
    <citation type="submission" date="2007-03" db="EMBL/GenBank/DDBJ databases">
        <authorList>
            <person name="Fulton L."/>
            <person name="Clifton S."/>
            <person name="Fulton B."/>
            <person name="Xu J."/>
            <person name="Minx P."/>
            <person name="Pepin K.H."/>
            <person name="Johnson M."/>
            <person name="Thiruvilangam P."/>
            <person name="Bhonagiri V."/>
            <person name="Nash W.E."/>
            <person name="Mardis E.R."/>
            <person name="Wilson R.K."/>
        </authorList>
    </citation>
    <scope>NUCLEOTIDE SEQUENCE [LARGE SCALE GENOMIC DNA]</scope>
    <source>
        <strain evidence="1 2">ATCC 29174</strain>
    </source>
</reference>
<evidence type="ECO:0000313" key="1">
    <source>
        <dbReference type="EMBL" id="EDM86653.1"/>
    </source>
</evidence>
<dbReference type="Proteomes" id="UP000006002">
    <property type="component" value="Unassembled WGS sequence"/>
</dbReference>
<name>A5ZUW8_9FIRM</name>
<sequence length="58" mass="6609">MDISIVLKNSLIITANRITKKIKFVDEYIPNKLASEIDNSGKTLKISRHAEKRIQKIA</sequence>
<gene>
    <name evidence="1" type="ORF">RUMOBE_02803</name>
</gene>
<protein>
    <submittedName>
        <fullName evidence="1">Uncharacterized protein</fullName>
    </submittedName>
</protein>
<comment type="caution">
    <text evidence="1">The sequence shown here is derived from an EMBL/GenBank/DDBJ whole genome shotgun (WGS) entry which is preliminary data.</text>
</comment>
<dbReference type="HOGENOM" id="CLU_2970224_0_0_9"/>
<dbReference type="AlphaFoldDB" id="A5ZUW8"/>
<organism evidence="1 2">
    <name type="scientific">Blautia obeum ATCC 29174</name>
    <dbReference type="NCBI Taxonomy" id="411459"/>
    <lineage>
        <taxon>Bacteria</taxon>
        <taxon>Bacillati</taxon>
        <taxon>Bacillota</taxon>
        <taxon>Clostridia</taxon>
        <taxon>Lachnospirales</taxon>
        <taxon>Lachnospiraceae</taxon>
        <taxon>Blautia</taxon>
    </lineage>
</organism>